<organism evidence="3 4">
    <name type="scientific">Desulfuromonas soudanensis</name>
    <dbReference type="NCBI Taxonomy" id="1603606"/>
    <lineage>
        <taxon>Bacteria</taxon>
        <taxon>Pseudomonadati</taxon>
        <taxon>Thermodesulfobacteriota</taxon>
        <taxon>Desulfuromonadia</taxon>
        <taxon>Desulfuromonadales</taxon>
        <taxon>Desulfuromonadaceae</taxon>
        <taxon>Desulfuromonas</taxon>
    </lineage>
</organism>
<dbReference type="Gene3D" id="3.30.50.10">
    <property type="entry name" value="Erythroid Transcription Factor GATA-1, subunit A"/>
    <property type="match status" value="1"/>
</dbReference>
<dbReference type="InterPro" id="IPR005584">
    <property type="entry name" value="DNA_gyrase_inhibitor_YacG"/>
</dbReference>
<dbReference type="InterPro" id="IPR013088">
    <property type="entry name" value="Znf_NHR/GATA"/>
</dbReference>
<dbReference type="Proteomes" id="UP000057158">
    <property type="component" value="Chromosome"/>
</dbReference>
<evidence type="ECO:0000313" key="4">
    <source>
        <dbReference type="Proteomes" id="UP000057158"/>
    </source>
</evidence>
<dbReference type="OrthoDB" id="9809663at2"/>
<dbReference type="SUPFAM" id="SSF57716">
    <property type="entry name" value="Glucocorticoid receptor-like (DNA-binding domain)"/>
    <property type="match status" value="1"/>
</dbReference>
<evidence type="ECO:0000256" key="1">
    <source>
        <dbReference type="ARBA" id="ARBA00022723"/>
    </source>
</evidence>
<dbReference type="STRING" id="1603606.DSOUD_1838"/>
<dbReference type="PANTHER" id="PTHR36150:SF1">
    <property type="entry name" value="DNA GYRASE INHIBITOR YACG"/>
    <property type="match status" value="1"/>
</dbReference>
<protein>
    <submittedName>
        <fullName evidence="3">Uncharacterized protein</fullName>
    </submittedName>
</protein>
<keyword evidence="1" id="KW-0479">Metal-binding</keyword>
<evidence type="ECO:0000256" key="2">
    <source>
        <dbReference type="ARBA" id="ARBA00022833"/>
    </source>
</evidence>
<dbReference type="GO" id="GO:0008270">
    <property type="term" value="F:zinc ion binding"/>
    <property type="evidence" value="ECO:0007669"/>
    <property type="project" value="InterPro"/>
</dbReference>
<dbReference type="Pfam" id="PF03884">
    <property type="entry name" value="YacG"/>
    <property type="match status" value="1"/>
</dbReference>
<dbReference type="HAMAP" id="MF_00649">
    <property type="entry name" value="DNA_gyrase_inhibitor_YacG"/>
    <property type="match status" value="1"/>
</dbReference>
<keyword evidence="4" id="KW-1185">Reference proteome</keyword>
<dbReference type="PATRIC" id="fig|1603606.3.peg.1992"/>
<reference evidence="3" key="1">
    <citation type="submission" date="2015-07" db="EMBL/GenBank/DDBJ databases">
        <title>Isolation and Genomic Characterization of a Novel Halophilic Metal-Reducing Deltaproteobacterium from the Deep Subsurface.</title>
        <authorList>
            <person name="Badalamenti J.P."/>
            <person name="Summers Z.M."/>
            <person name="Gralnick J.A."/>
            <person name="Bond D.R."/>
        </authorList>
    </citation>
    <scope>NUCLEOTIDE SEQUENCE [LARGE SCALE GENOMIC DNA]</scope>
    <source>
        <strain evidence="3">WTL</strain>
    </source>
</reference>
<dbReference type="GO" id="GO:0006355">
    <property type="term" value="P:regulation of DNA-templated transcription"/>
    <property type="evidence" value="ECO:0007669"/>
    <property type="project" value="InterPro"/>
</dbReference>
<dbReference type="EMBL" id="CP010802">
    <property type="protein sequence ID" value="ALC16610.1"/>
    <property type="molecule type" value="Genomic_DNA"/>
</dbReference>
<dbReference type="AlphaFoldDB" id="A0A0M4D6L1"/>
<keyword evidence="2" id="KW-0862">Zinc</keyword>
<gene>
    <name evidence="3" type="ORF">DSOUD_1838</name>
</gene>
<name>A0A0M4D6L1_9BACT</name>
<dbReference type="PANTHER" id="PTHR36150">
    <property type="entry name" value="DNA GYRASE INHIBITOR YACG"/>
    <property type="match status" value="1"/>
</dbReference>
<dbReference type="KEGG" id="des:DSOUD_1838"/>
<accession>A0A0M4D6L1</accession>
<evidence type="ECO:0000313" key="3">
    <source>
        <dbReference type="EMBL" id="ALC16610.1"/>
    </source>
</evidence>
<sequence length="67" mass="7749">MADTPPKTVRCPRCTTPAPWQGNPFRPFCSEKCRMVDLGRWAEEEYRVAAEKVDPEQLNNLIPFPEK</sequence>
<proteinExistence type="inferred from homology"/>
<dbReference type="RefSeq" id="WP_053550695.1">
    <property type="nucleotide sequence ID" value="NZ_CP010802.1"/>
</dbReference>